<protein>
    <recommendedName>
        <fullName evidence="4">Solute-binding protein family 3/N-terminal domain-containing protein</fullName>
    </recommendedName>
</protein>
<feature type="chain" id="PRO_5004374217" description="Solute-binding protein family 3/N-terminal domain-containing protein" evidence="1">
    <location>
        <begin position="23"/>
        <end position="232"/>
    </location>
</feature>
<dbReference type="KEGG" id="oai:OLEAN_C08090"/>
<dbReference type="EMBL" id="FO203512">
    <property type="protein sequence ID" value="CCK74985.1"/>
    <property type="molecule type" value="Genomic_DNA"/>
</dbReference>
<sequence>MFIKKISALILIGIAFSSNIQAEETWRITSLVWPPYSSPDLPDQGTSIKKLTELLKKENITLIVEFYPWHRAKYLVQTNPKYLGIFPAWPEDVFNNALISPAIDWSEIAILKLSEQELIFDSIDNLFKEHPVGVVSTYIYPDIIENAIKKYPHNVEHAPNEYSLLMKLSKGRGLAAITDPKVMFHLAEKEGIKDLEATVLMKKELVLALRDDAENRRRMKILIKLLKDSIDN</sequence>
<evidence type="ECO:0008006" key="4">
    <source>
        <dbReference type="Google" id="ProtNLM"/>
    </source>
</evidence>
<proteinExistence type="predicted"/>
<evidence type="ECO:0000313" key="2">
    <source>
        <dbReference type="EMBL" id="CCK74985.1"/>
    </source>
</evidence>
<dbReference type="SUPFAM" id="SSF53850">
    <property type="entry name" value="Periplasmic binding protein-like II"/>
    <property type="match status" value="1"/>
</dbReference>
<reference evidence="2 3" key="1">
    <citation type="journal article" date="2013" name="Nat. Commun.">
        <title>Genome sequence and functional genomic analysis of the oil-degrading bacterium Oleispira antarctica.</title>
        <authorList>
            <person name="Kube M."/>
            <person name="Chernikova T.N."/>
            <person name="Al-Ramahi Y."/>
            <person name="Beloqui A."/>
            <person name="Lopez-Cortez N."/>
            <person name="Guazzaroni M.E."/>
            <person name="Heipieper H.J."/>
            <person name="Klages S."/>
            <person name="Kotsyurbenko O.R."/>
            <person name="Langer I."/>
            <person name="Nechitaylo T.Y."/>
            <person name="Lunsdorf H."/>
            <person name="Fernandez M."/>
            <person name="Juarez S."/>
            <person name="Ciordia S."/>
            <person name="Singer A."/>
            <person name="Kagan O."/>
            <person name="Egorova O."/>
            <person name="Petit P.A."/>
            <person name="Stogios P."/>
            <person name="Kim Y."/>
            <person name="Tchigvintsev A."/>
            <person name="Flick R."/>
            <person name="Denaro R."/>
            <person name="Genovese M."/>
            <person name="Albar J.P."/>
            <person name="Reva O.N."/>
            <person name="Martinez-Gomariz M."/>
            <person name="Tran H."/>
            <person name="Ferrer M."/>
            <person name="Savchenko A."/>
            <person name="Yakunin A.F."/>
            <person name="Yakimov M.M."/>
            <person name="Golyshina O.V."/>
            <person name="Reinhardt R."/>
            <person name="Golyshin P.N."/>
        </authorList>
    </citation>
    <scope>NUCLEOTIDE SEQUENCE [LARGE SCALE GENOMIC DNA]</scope>
</reference>
<feature type="signal peptide" evidence="1">
    <location>
        <begin position="1"/>
        <end position="22"/>
    </location>
</feature>
<keyword evidence="3" id="KW-1185">Reference proteome</keyword>
<dbReference type="HOGENOM" id="CLU_064076_3_2_6"/>
<accession>R4YKW7</accession>
<evidence type="ECO:0000256" key="1">
    <source>
        <dbReference type="SAM" id="SignalP"/>
    </source>
</evidence>
<name>R4YKW7_OLEAN</name>
<organism evidence="2 3">
    <name type="scientific">Oleispira antarctica RB-8</name>
    <dbReference type="NCBI Taxonomy" id="698738"/>
    <lineage>
        <taxon>Bacteria</taxon>
        <taxon>Pseudomonadati</taxon>
        <taxon>Pseudomonadota</taxon>
        <taxon>Gammaproteobacteria</taxon>
        <taxon>Oceanospirillales</taxon>
        <taxon>Oceanospirillaceae</taxon>
        <taxon>Oleispira</taxon>
    </lineage>
</organism>
<dbReference type="Proteomes" id="UP000032749">
    <property type="component" value="Chromosome"/>
</dbReference>
<dbReference type="STRING" id="698738.OLEAN_C08090"/>
<gene>
    <name evidence="2" type="ORF">OLEAN_C08090</name>
</gene>
<keyword evidence="1" id="KW-0732">Signal</keyword>
<evidence type="ECO:0000313" key="3">
    <source>
        <dbReference type="Proteomes" id="UP000032749"/>
    </source>
</evidence>
<dbReference type="OrthoDB" id="5296159at2"/>
<dbReference type="AlphaFoldDB" id="R4YKW7"/>